<proteinExistence type="predicted"/>
<organism evidence="1 2">
    <name type="scientific">Spirosoma telluris</name>
    <dbReference type="NCBI Taxonomy" id="2183553"/>
    <lineage>
        <taxon>Bacteria</taxon>
        <taxon>Pseudomonadati</taxon>
        <taxon>Bacteroidota</taxon>
        <taxon>Cytophagia</taxon>
        <taxon>Cytophagales</taxon>
        <taxon>Cytophagaceae</taxon>
        <taxon>Spirosoma</taxon>
    </lineage>
</organism>
<sequence length="235" mass="27253">MLYLETVSDSLQTLIQRVCQQPELTDFRLVGGTALSLFMGHRISVDADFFTDHSFDKKLVEQTLVEQFPGIIKVQEAAYGFTWVYQQLKIDFYDWKVPFLKPAHIEQQMRLASLEDIAAYKLDAIVGRKTEKDFRDVTELLTRFSLAEMIGFYREKYPYNNPKLVLDHLAAVQHVRPDDTLVLLKKVVWHDTETAILSALNQYVTDLVVQKEKADKQSEERLVELLARKNKPLTD</sequence>
<comment type="caution">
    <text evidence="1">The sequence shown here is derived from an EMBL/GenBank/DDBJ whole genome shotgun (WGS) entry which is preliminary data.</text>
</comment>
<dbReference type="RefSeq" id="WP_111349562.1">
    <property type="nucleotide sequence ID" value="NZ_QLII01000001.1"/>
</dbReference>
<gene>
    <name evidence="1" type="ORF">HMF3257_35740</name>
</gene>
<evidence type="ECO:0008006" key="3">
    <source>
        <dbReference type="Google" id="ProtNLM"/>
    </source>
</evidence>
<dbReference type="AlphaFoldDB" id="A0A327NW85"/>
<keyword evidence="2" id="KW-1185">Reference proteome</keyword>
<dbReference type="Proteomes" id="UP000249016">
    <property type="component" value="Unassembled WGS sequence"/>
</dbReference>
<accession>A0A327NW85</accession>
<dbReference type="InterPro" id="IPR014942">
    <property type="entry name" value="AbiEii"/>
</dbReference>
<protein>
    <recommendedName>
        <fullName evidence="3">Nucleotidyl transferase AbiEii/AbiGii toxin family protein</fullName>
    </recommendedName>
</protein>
<dbReference type="OrthoDB" id="9796281at2"/>
<dbReference type="EMBL" id="QLII01000001">
    <property type="protein sequence ID" value="RAI78114.1"/>
    <property type="molecule type" value="Genomic_DNA"/>
</dbReference>
<name>A0A327NW85_9BACT</name>
<dbReference type="Pfam" id="PF08843">
    <property type="entry name" value="AbiEii"/>
    <property type="match status" value="1"/>
</dbReference>
<reference evidence="1 2" key="1">
    <citation type="submission" date="2018-06" db="EMBL/GenBank/DDBJ databases">
        <title>Spirosoma sp. HMF3257 Genome sequencing and assembly.</title>
        <authorList>
            <person name="Kang H."/>
            <person name="Cha I."/>
            <person name="Kim H."/>
            <person name="Kang J."/>
            <person name="Joh K."/>
        </authorList>
    </citation>
    <scope>NUCLEOTIDE SEQUENCE [LARGE SCALE GENOMIC DNA]</scope>
    <source>
        <strain evidence="1 2">HMF3257</strain>
    </source>
</reference>
<evidence type="ECO:0000313" key="2">
    <source>
        <dbReference type="Proteomes" id="UP000249016"/>
    </source>
</evidence>
<evidence type="ECO:0000313" key="1">
    <source>
        <dbReference type="EMBL" id="RAI78114.1"/>
    </source>
</evidence>